<protein>
    <submittedName>
        <fullName evidence="3">GCN5-related N-acetyltransferase</fullName>
    </submittedName>
</protein>
<evidence type="ECO:0000259" key="2">
    <source>
        <dbReference type="PROSITE" id="PS51186"/>
    </source>
</evidence>
<evidence type="ECO:0000256" key="1">
    <source>
        <dbReference type="ARBA" id="ARBA00022679"/>
    </source>
</evidence>
<dbReference type="RefSeq" id="WP_013771900.1">
    <property type="nucleotide sequence ID" value="NC_015514.1"/>
</dbReference>
<feature type="domain" description="N-acetyltransferase" evidence="2">
    <location>
        <begin position="276"/>
        <end position="426"/>
    </location>
</feature>
<dbReference type="HOGENOM" id="CLU_645105_0_0_11"/>
<dbReference type="Pfam" id="PF24553">
    <property type="entry name" value="Rv0428c_C"/>
    <property type="match status" value="1"/>
</dbReference>
<keyword evidence="4" id="KW-1185">Reference proteome</keyword>
<dbReference type="eggNOG" id="COG0456">
    <property type="taxonomic scope" value="Bacteria"/>
</dbReference>
<dbReference type="SUPFAM" id="SSF55729">
    <property type="entry name" value="Acyl-CoA N-acyltransferases (Nat)"/>
    <property type="match status" value="2"/>
</dbReference>
<accession>F4H7B3</accession>
<evidence type="ECO:0000313" key="3">
    <source>
        <dbReference type="EMBL" id="AEE46874.1"/>
    </source>
</evidence>
<dbReference type="Proteomes" id="UP000008460">
    <property type="component" value="Chromosome"/>
</dbReference>
<dbReference type="InterPro" id="IPR016181">
    <property type="entry name" value="Acyl_CoA_acyltransferase"/>
</dbReference>
<keyword evidence="1 3" id="KW-0808">Transferase</keyword>
<reference evidence="3 4" key="1">
    <citation type="submission" date="2011-04" db="EMBL/GenBank/DDBJ databases">
        <title>Complete sequence of Cellulomonas fimi ATCC 484.</title>
        <authorList>
            <consortium name="US DOE Joint Genome Institute"/>
            <person name="Lucas S."/>
            <person name="Han J."/>
            <person name="Lapidus A."/>
            <person name="Cheng J.-F."/>
            <person name="Goodwin L."/>
            <person name="Pitluck S."/>
            <person name="Peters L."/>
            <person name="Chertkov O."/>
            <person name="Detter J.C."/>
            <person name="Han C."/>
            <person name="Tapia R."/>
            <person name="Land M."/>
            <person name="Hauser L."/>
            <person name="Kyrpides N."/>
            <person name="Ivanova N."/>
            <person name="Ovchinnikova G."/>
            <person name="Pagani I."/>
            <person name="Mead D."/>
            <person name="Brumm P."/>
            <person name="Woyke T."/>
        </authorList>
    </citation>
    <scope>NUCLEOTIDE SEQUENCE [LARGE SCALE GENOMIC DNA]</scope>
    <source>
        <strain evidence="4">ATCC 484 / DSM 20113 / JCM 1341 / NBRC 15513 / NCIMB 8980 / NCTC 7547</strain>
    </source>
</reference>
<dbReference type="InterPro" id="IPR000182">
    <property type="entry name" value="GNAT_dom"/>
</dbReference>
<feature type="domain" description="N-acetyltransferase" evidence="2">
    <location>
        <begin position="9"/>
        <end position="193"/>
    </location>
</feature>
<dbReference type="InterPro" id="IPR056935">
    <property type="entry name" value="Rv0428c-like_C"/>
</dbReference>
<organism evidence="3 4">
    <name type="scientific">Cellulomonas fimi (strain ATCC 484 / DSM 20113 / JCM 1341 / CCUG 24087 / LMG 16345 / NBRC 15513 / NCIMB 8980 / NCTC 7547 / NRS-133)</name>
    <dbReference type="NCBI Taxonomy" id="590998"/>
    <lineage>
        <taxon>Bacteria</taxon>
        <taxon>Bacillati</taxon>
        <taxon>Actinomycetota</taxon>
        <taxon>Actinomycetes</taxon>
        <taxon>Micrococcales</taxon>
        <taxon>Cellulomonadaceae</taxon>
        <taxon>Cellulomonas</taxon>
    </lineage>
</organism>
<dbReference type="GO" id="GO:0008080">
    <property type="term" value="F:N-acetyltransferase activity"/>
    <property type="evidence" value="ECO:0007669"/>
    <property type="project" value="InterPro"/>
</dbReference>
<name>F4H7B3_CELFA</name>
<dbReference type="InterPro" id="IPR050769">
    <property type="entry name" value="NAT_camello-type"/>
</dbReference>
<dbReference type="EMBL" id="CP002666">
    <property type="protein sequence ID" value="AEE46874.1"/>
    <property type="molecule type" value="Genomic_DNA"/>
</dbReference>
<dbReference type="PANTHER" id="PTHR13947">
    <property type="entry name" value="GNAT FAMILY N-ACETYLTRANSFERASE"/>
    <property type="match status" value="1"/>
</dbReference>
<dbReference type="KEGG" id="cfi:Celf_2750"/>
<dbReference type="Pfam" id="PF00583">
    <property type="entry name" value="Acetyltransf_1"/>
    <property type="match status" value="1"/>
</dbReference>
<dbReference type="STRING" id="590998.Celf_2750"/>
<sequence length="426" mass="44804">MKVATDTGPVVRRATGADVDDAGALTAEAYVADGLLRDEDDYTAELRDARRRVREAVLLVAVVPRGGVERGGAPDGDVVVGTVTLAPYGTSYAEVAEPGELEVRMLAVAAEARGRGVAEALMAAALRHAVAEGARRVVLSTIEAMRAARRLYERLGFVPAPARDWAHEHVHVQVLTWTPPDAPGALVEAATWPPLRTVVTSDGWRVGLSGGLTRRANSALPLTRPADVGAAVDEVERLYAEAGQASVVRVGPTTGGAAVEQALLARGYVVASGADVLVRDLDAPWPVDPRAAADIRVAAHPDDAWLGAWLGVKSAGADVPTARAILEGSSAVYLTALDHGRPVGAVRAAFAEDWVGLSCLVVAPEARRRGLARTLTLRAVDVARAHGARRAFLQVEPHNTAAARLYGRLGFAPADRYAYLERALDA</sequence>
<evidence type="ECO:0000313" key="4">
    <source>
        <dbReference type="Proteomes" id="UP000008460"/>
    </source>
</evidence>
<dbReference type="CDD" id="cd04301">
    <property type="entry name" value="NAT_SF"/>
    <property type="match status" value="2"/>
</dbReference>
<dbReference type="PANTHER" id="PTHR13947:SF37">
    <property type="entry name" value="LD18367P"/>
    <property type="match status" value="1"/>
</dbReference>
<gene>
    <name evidence="3" type="ordered locus">Celf_2750</name>
</gene>
<proteinExistence type="predicted"/>
<dbReference type="Gene3D" id="3.40.630.30">
    <property type="match status" value="2"/>
</dbReference>
<dbReference type="AlphaFoldDB" id="F4H7B3"/>
<dbReference type="PROSITE" id="PS51186">
    <property type="entry name" value="GNAT"/>
    <property type="match status" value="2"/>
</dbReference>